<protein>
    <submittedName>
        <fullName evidence="1">Type IV pilus assembly PilM family protein</fullName>
    </submittedName>
</protein>
<proteinExistence type="predicted"/>
<dbReference type="Proteomes" id="UP000030675">
    <property type="component" value="Unassembled WGS sequence"/>
</dbReference>
<dbReference type="RefSeq" id="WP_023933787.1">
    <property type="nucleotide sequence ID" value="NZ_DF196819.1"/>
</dbReference>
<dbReference type="eggNOG" id="COG4972">
    <property type="taxonomic scope" value="Bacteria"/>
</dbReference>
<dbReference type="EMBL" id="DF196819">
    <property type="protein sequence ID" value="GAD31033.1"/>
    <property type="molecule type" value="Genomic_DNA"/>
</dbReference>
<dbReference type="CDD" id="cd24049">
    <property type="entry name" value="ASKHA_NBD_PilM"/>
    <property type="match status" value="1"/>
</dbReference>
<reference evidence="2" key="1">
    <citation type="submission" date="2012-12" db="EMBL/GenBank/DDBJ databases">
        <title>Genome Sequence of Photobacterium leiognathi lrivu.4.1.</title>
        <authorList>
            <person name="Urbanczyk H."/>
            <person name="Ogura Y."/>
            <person name="Hayashi T."/>
            <person name="Dunlap P.V."/>
        </authorList>
    </citation>
    <scope>NUCLEOTIDE SEQUENCE [LARGE SCALE GENOMIC DNA]</scope>
    <source>
        <strain evidence="2">lrivu.4.1</strain>
    </source>
</reference>
<dbReference type="Pfam" id="PF11104">
    <property type="entry name" value="PilM_2"/>
    <property type="match status" value="2"/>
</dbReference>
<accession>A0A0U1P955</accession>
<dbReference type="InterPro" id="IPR050696">
    <property type="entry name" value="FtsA/MreB"/>
</dbReference>
<name>A0A0U1P955_PHOLE</name>
<evidence type="ECO:0000313" key="1">
    <source>
        <dbReference type="EMBL" id="GAD31033.1"/>
    </source>
</evidence>
<dbReference type="AlphaFoldDB" id="A0A0U1P955"/>
<dbReference type="NCBIfam" id="TIGR01175">
    <property type="entry name" value="pilM"/>
    <property type="match status" value="1"/>
</dbReference>
<dbReference type="InterPro" id="IPR005883">
    <property type="entry name" value="PilM"/>
</dbReference>
<gene>
    <name evidence="1" type="ORF">PLEI_2690</name>
</gene>
<dbReference type="HOGENOM" id="CLU_050686_2_0_6"/>
<dbReference type="SUPFAM" id="SSF53067">
    <property type="entry name" value="Actin-like ATPase domain"/>
    <property type="match status" value="1"/>
</dbReference>
<dbReference type="InterPro" id="IPR043129">
    <property type="entry name" value="ATPase_NBD"/>
</dbReference>
<dbReference type="PANTHER" id="PTHR32432:SF3">
    <property type="entry name" value="ETHANOLAMINE UTILIZATION PROTEIN EUTJ"/>
    <property type="match status" value="1"/>
</dbReference>
<organism evidence="1 2">
    <name type="scientific">Photobacterium leiognathi lrivu.4.1</name>
    <dbReference type="NCBI Taxonomy" id="1248232"/>
    <lineage>
        <taxon>Bacteria</taxon>
        <taxon>Pseudomonadati</taxon>
        <taxon>Pseudomonadota</taxon>
        <taxon>Gammaproteobacteria</taxon>
        <taxon>Vibrionales</taxon>
        <taxon>Vibrionaceae</taxon>
        <taxon>Photobacterium</taxon>
    </lineage>
</organism>
<dbReference type="Gene3D" id="3.30.420.40">
    <property type="match status" value="2"/>
</dbReference>
<dbReference type="PANTHER" id="PTHR32432">
    <property type="entry name" value="CELL DIVISION PROTEIN FTSA-RELATED"/>
    <property type="match status" value="1"/>
</dbReference>
<sequence>MFRNPLSVGVDIGSHSIKAVALQQKKDQFELTAYAEVELTKSVINEQHSVNAAALLSAIRQLKKQLPWQAKNVTLALPDSAVISKVVQLDTSLNEDEAEFAIVQALGAASPFPVEELWFDYYPMVSERFSEAATTAPYQVFASRKETIDSRVTALKKVGFKPSVVELQTNALLWLTEYLAEVGSQYTQWGVVDVGKRHTEFCMKPEGSNAYHREIRFGTSQFEENPFQEEISEENKVERFTEQFAEQLKRQIQLYNSTHPRCSIKGLWLAGGCQSLISESLLKQLVGLEVVWVKPFEHFTQPKKLILPVDMSSQYAVAAGLALRGMA</sequence>
<dbReference type="Gene3D" id="3.30.1490.300">
    <property type="match status" value="1"/>
</dbReference>
<dbReference type="PIRSF" id="PIRSF019169">
    <property type="entry name" value="PilM"/>
    <property type="match status" value="1"/>
</dbReference>
<evidence type="ECO:0000313" key="2">
    <source>
        <dbReference type="Proteomes" id="UP000030675"/>
    </source>
</evidence>